<dbReference type="Gene3D" id="1.10.260.40">
    <property type="entry name" value="lambda repressor-like DNA-binding domains"/>
    <property type="match status" value="1"/>
</dbReference>
<dbReference type="InterPro" id="IPR001387">
    <property type="entry name" value="Cro/C1-type_HTH"/>
</dbReference>
<evidence type="ECO:0000313" key="6">
    <source>
        <dbReference type="Proteomes" id="UP000298324"/>
    </source>
</evidence>
<accession>A0A4Y7R9J5</accession>
<dbReference type="CDD" id="cd00093">
    <property type="entry name" value="HTH_XRE"/>
    <property type="match status" value="1"/>
</dbReference>
<dbReference type="PANTHER" id="PTHR46797">
    <property type="entry name" value="HTH-TYPE TRANSCRIPTIONAL REGULATOR"/>
    <property type="match status" value="1"/>
</dbReference>
<evidence type="ECO:0000256" key="1">
    <source>
        <dbReference type="ARBA" id="ARBA00023015"/>
    </source>
</evidence>
<evidence type="ECO:0000256" key="2">
    <source>
        <dbReference type="ARBA" id="ARBA00023125"/>
    </source>
</evidence>
<dbReference type="RefSeq" id="WP_190240508.1">
    <property type="nucleotide sequence ID" value="NZ_QFGA01000002.1"/>
</dbReference>
<feature type="domain" description="HTH cro/C1-type" evidence="4">
    <location>
        <begin position="12"/>
        <end position="66"/>
    </location>
</feature>
<dbReference type="InterPro" id="IPR010982">
    <property type="entry name" value="Lambda_DNA-bd_dom_sf"/>
</dbReference>
<dbReference type="InterPro" id="IPR050807">
    <property type="entry name" value="TransReg_Diox_bact_type"/>
</dbReference>
<dbReference type="PANTHER" id="PTHR46797:SF23">
    <property type="entry name" value="HTH-TYPE TRANSCRIPTIONAL REGULATOR SUTR"/>
    <property type="match status" value="1"/>
</dbReference>
<keyword evidence="2" id="KW-0238">DNA-binding</keyword>
<evidence type="ECO:0000313" key="5">
    <source>
        <dbReference type="EMBL" id="TEB05452.1"/>
    </source>
</evidence>
<dbReference type="AlphaFoldDB" id="A0A4Y7R9J5"/>
<comment type="caution">
    <text evidence="5">The sequence shown here is derived from an EMBL/GenBank/DDBJ whole genome shotgun (WGS) entry which is preliminary data.</text>
</comment>
<gene>
    <name evidence="5" type="primary">sinR_2</name>
    <name evidence="5" type="ORF">Psch_02493</name>
</gene>
<keyword evidence="6" id="KW-1185">Reference proteome</keyword>
<reference evidence="5 6" key="1">
    <citation type="journal article" date="2018" name="Environ. Microbiol.">
        <title>Novel energy conservation strategies and behaviour of Pelotomaculum schinkii driving syntrophic propionate catabolism.</title>
        <authorList>
            <person name="Hidalgo-Ahumada C.A.P."/>
            <person name="Nobu M.K."/>
            <person name="Narihiro T."/>
            <person name="Tamaki H."/>
            <person name="Liu W.T."/>
            <person name="Kamagata Y."/>
            <person name="Stams A.J.M."/>
            <person name="Imachi H."/>
            <person name="Sousa D.Z."/>
        </authorList>
    </citation>
    <scope>NUCLEOTIDE SEQUENCE [LARGE SCALE GENOMIC DNA]</scope>
    <source>
        <strain evidence="5 6">HH</strain>
    </source>
</reference>
<keyword evidence="1" id="KW-0805">Transcription regulation</keyword>
<keyword evidence="3" id="KW-0804">Transcription</keyword>
<evidence type="ECO:0000259" key="4">
    <source>
        <dbReference type="PROSITE" id="PS50943"/>
    </source>
</evidence>
<dbReference type="SMART" id="SM00530">
    <property type="entry name" value="HTH_XRE"/>
    <property type="match status" value="1"/>
</dbReference>
<dbReference type="GO" id="GO:0003700">
    <property type="term" value="F:DNA-binding transcription factor activity"/>
    <property type="evidence" value="ECO:0007669"/>
    <property type="project" value="TreeGrafter"/>
</dbReference>
<proteinExistence type="predicted"/>
<dbReference type="SUPFAM" id="SSF47413">
    <property type="entry name" value="lambda repressor-like DNA-binding domains"/>
    <property type="match status" value="1"/>
</dbReference>
<dbReference type="Pfam" id="PF01381">
    <property type="entry name" value="HTH_3"/>
    <property type="match status" value="1"/>
</dbReference>
<dbReference type="PROSITE" id="PS50943">
    <property type="entry name" value="HTH_CROC1"/>
    <property type="match status" value="1"/>
</dbReference>
<dbReference type="GO" id="GO:0005829">
    <property type="term" value="C:cytosol"/>
    <property type="evidence" value="ECO:0007669"/>
    <property type="project" value="TreeGrafter"/>
</dbReference>
<organism evidence="5 6">
    <name type="scientific">Pelotomaculum schinkii</name>
    <dbReference type="NCBI Taxonomy" id="78350"/>
    <lineage>
        <taxon>Bacteria</taxon>
        <taxon>Bacillati</taxon>
        <taxon>Bacillota</taxon>
        <taxon>Clostridia</taxon>
        <taxon>Eubacteriales</taxon>
        <taxon>Desulfotomaculaceae</taxon>
        <taxon>Pelotomaculum</taxon>
    </lineage>
</organism>
<dbReference type="GO" id="GO:0003677">
    <property type="term" value="F:DNA binding"/>
    <property type="evidence" value="ECO:0007669"/>
    <property type="project" value="UniProtKB-KW"/>
</dbReference>
<sequence length="114" mass="13216">MVDILKTCGLNLRHYRKAKGLTLNQLSQDIGITSSYLGYLERGQRNPSLATIAKIAEALEVEPYHLLVNFENRFDRSLHNLIIMLITRKRIDEVIFLQEVLTSYLKSIKNNDRQ</sequence>
<dbReference type="Proteomes" id="UP000298324">
    <property type="component" value="Unassembled WGS sequence"/>
</dbReference>
<evidence type="ECO:0000256" key="3">
    <source>
        <dbReference type="ARBA" id="ARBA00023163"/>
    </source>
</evidence>
<protein>
    <submittedName>
        <fullName evidence="5">HTH-type transcriptional regulator SinR</fullName>
    </submittedName>
</protein>
<dbReference type="EMBL" id="QFGA01000002">
    <property type="protein sequence ID" value="TEB05452.1"/>
    <property type="molecule type" value="Genomic_DNA"/>
</dbReference>
<name>A0A4Y7R9J5_9FIRM</name>